<feature type="compositionally biased region" description="Basic and acidic residues" evidence="1">
    <location>
        <begin position="42"/>
        <end position="53"/>
    </location>
</feature>
<reference evidence="2" key="1">
    <citation type="submission" date="2020-01" db="EMBL/GenBank/DDBJ databases">
        <title>Development of genomics and gene disruption for Polysphondylium violaceum indicates a role for the polyketide synthase stlB in stalk morphogenesis.</title>
        <authorList>
            <person name="Narita B."/>
            <person name="Kawabe Y."/>
            <person name="Kin K."/>
            <person name="Saito T."/>
            <person name="Gibbs R."/>
            <person name="Kuspa A."/>
            <person name="Muzny D."/>
            <person name="Queller D."/>
            <person name="Richards S."/>
            <person name="Strassman J."/>
            <person name="Sucgang R."/>
            <person name="Worley K."/>
            <person name="Schaap P."/>
        </authorList>
    </citation>
    <scope>NUCLEOTIDE SEQUENCE</scope>
    <source>
        <strain evidence="2">QSvi11</strain>
    </source>
</reference>
<keyword evidence="3" id="KW-1185">Reference proteome</keyword>
<feature type="compositionally biased region" description="Polar residues" evidence="1">
    <location>
        <begin position="72"/>
        <end position="81"/>
    </location>
</feature>
<evidence type="ECO:0008006" key="4">
    <source>
        <dbReference type="Google" id="ProtNLM"/>
    </source>
</evidence>
<name>A0A8J4PX40_9MYCE</name>
<feature type="region of interest" description="Disordered" evidence="1">
    <location>
        <begin position="1"/>
        <end position="91"/>
    </location>
</feature>
<dbReference type="AlphaFoldDB" id="A0A8J4PX40"/>
<organism evidence="2 3">
    <name type="scientific">Polysphondylium violaceum</name>
    <dbReference type="NCBI Taxonomy" id="133409"/>
    <lineage>
        <taxon>Eukaryota</taxon>
        <taxon>Amoebozoa</taxon>
        <taxon>Evosea</taxon>
        <taxon>Eumycetozoa</taxon>
        <taxon>Dictyostelia</taxon>
        <taxon>Dictyosteliales</taxon>
        <taxon>Dictyosteliaceae</taxon>
        <taxon>Polysphondylium</taxon>
    </lineage>
</organism>
<dbReference type="PANTHER" id="PTHR15967:SF0">
    <property type="entry name" value="E2F-ASSOCIATED PHOSPHOPROTEIN"/>
    <property type="match status" value="1"/>
</dbReference>
<evidence type="ECO:0000313" key="3">
    <source>
        <dbReference type="Proteomes" id="UP000695562"/>
    </source>
</evidence>
<feature type="compositionally biased region" description="Basic and acidic residues" evidence="1">
    <location>
        <begin position="1"/>
        <end position="16"/>
    </location>
</feature>
<evidence type="ECO:0000256" key="1">
    <source>
        <dbReference type="SAM" id="MobiDB-lite"/>
    </source>
</evidence>
<dbReference type="InterPro" id="IPR019370">
    <property type="entry name" value="E2F-assoc_phosphoprotein"/>
</dbReference>
<feature type="compositionally biased region" description="Low complexity" evidence="1">
    <location>
        <begin position="82"/>
        <end position="91"/>
    </location>
</feature>
<accession>A0A8J4PX40</accession>
<evidence type="ECO:0000313" key="2">
    <source>
        <dbReference type="EMBL" id="KAF2074299.1"/>
    </source>
</evidence>
<dbReference type="PANTHER" id="PTHR15967">
    <property type="entry name" value="E2F-ASSOCIATED PHOSPHOPROTEIN"/>
    <property type="match status" value="1"/>
</dbReference>
<dbReference type="GO" id="GO:0005634">
    <property type="term" value="C:nucleus"/>
    <property type="evidence" value="ECO:0007669"/>
    <property type="project" value="TreeGrafter"/>
</dbReference>
<protein>
    <recommendedName>
        <fullName evidence="4">E2F-associated phosphoprotein</fullName>
    </recommendedName>
</protein>
<dbReference type="Proteomes" id="UP000695562">
    <property type="component" value="Unassembled WGS sequence"/>
</dbReference>
<dbReference type="Pfam" id="PF10238">
    <property type="entry name" value="Eapp_C"/>
    <property type="match status" value="1"/>
</dbReference>
<sequence length="205" mass="24424">MNKKDPIEEEIKRDDQDTNSSIDEQSDHEQEYDTDSDNIEDFNNHTQEERDALLFDDNEDEENEEWVKKNFSRSTNIHEQPSLSSSATKTNKTSKKDKKYEIYLSCPCCFTLLCIDCQKHDVYKNQYRAMFTKNCRVDFSNRLVYKDIEKPKRDKNNQQQQQHTEQEQGEEIVEYYHSVLCAICDTQVGVFDKDHVYHFFNVFPS</sequence>
<proteinExistence type="predicted"/>
<feature type="compositionally biased region" description="Acidic residues" evidence="1">
    <location>
        <begin position="54"/>
        <end position="64"/>
    </location>
</feature>
<comment type="caution">
    <text evidence="2">The sequence shown here is derived from an EMBL/GenBank/DDBJ whole genome shotgun (WGS) entry which is preliminary data.</text>
</comment>
<dbReference type="OrthoDB" id="122464at2759"/>
<gene>
    <name evidence="2" type="ORF">CYY_004393</name>
</gene>
<dbReference type="EMBL" id="AJWJ01000154">
    <property type="protein sequence ID" value="KAF2074299.1"/>
    <property type="molecule type" value="Genomic_DNA"/>
</dbReference>